<evidence type="ECO:0000256" key="1">
    <source>
        <dbReference type="ARBA" id="ARBA00010164"/>
    </source>
</evidence>
<proteinExistence type="inferred from homology"/>
<dbReference type="InterPro" id="IPR017508">
    <property type="entry name" value="HipA_N1"/>
</dbReference>
<dbReference type="GO" id="GO:0004674">
    <property type="term" value="F:protein serine/threonine kinase activity"/>
    <property type="evidence" value="ECO:0007669"/>
    <property type="project" value="TreeGrafter"/>
</dbReference>
<evidence type="ECO:0000256" key="2">
    <source>
        <dbReference type="ARBA" id="ARBA00022679"/>
    </source>
</evidence>
<dbReference type="EMBL" id="FOSC01000003">
    <property type="protein sequence ID" value="SFJ54421.1"/>
    <property type="molecule type" value="Genomic_DNA"/>
</dbReference>
<dbReference type="PANTHER" id="PTHR37419:SF1">
    <property type="entry name" value="SERINE_THREONINE-PROTEIN KINASE TOXIN HIPA"/>
    <property type="match status" value="1"/>
</dbReference>
<gene>
    <name evidence="6" type="ORF">SAMN05216429_103228</name>
</gene>
<evidence type="ECO:0000313" key="7">
    <source>
        <dbReference type="Proteomes" id="UP000199445"/>
    </source>
</evidence>
<dbReference type="Pfam" id="PF13657">
    <property type="entry name" value="Couple_hipA"/>
    <property type="match status" value="1"/>
</dbReference>
<dbReference type="PANTHER" id="PTHR37419">
    <property type="entry name" value="SERINE/THREONINE-PROTEIN KINASE TOXIN HIPA"/>
    <property type="match status" value="1"/>
</dbReference>
<organism evidence="6 7">
    <name type="scientific">Marinobacter persicus</name>
    <dbReference type="NCBI Taxonomy" id="930118"/>
    <lineage>
        <taxon>Bacteria</taxon>
        <taxon>Pseudomonadati</taxon>
        <taxon>Pseudomonadota</taxon>
        <taxon>Gammaproteobacteria</taxon>
        <taxon>Pseudomonadales</taxon>
        <taxon>Marinobacteraceae</taxon>
        <taxon>Marinobacter</taxon>
    </lineage>
</organism>
<dbReference type="NCBIfam" id="TIGR03071">
    <property type="entry name" value="couple_hipA"/>
    <property type="match status" value="1"/>
</dbReference>
<dbReference type="Gene3D" id="1.10.1070.20">
    <property type="match status" value="1"/>
</dbReference>
<dbReference type="OrthoDB" id="9805913at2"/>
<keyword evidence="3 6" id="KW-0418">Kinase</keyword>
<comment type="similarity">
    <text evidence="1">Belongs to the HipA Ser/Thr kinase family.</text>
</comment>
<evidence type="ECO:0000313" key="6">
    <source>
        <dbReference type="EMBL" id="SFJ54421.1"/>
    </source>
</evidence>
<dbReference type="RefSeq" id="WP_091702536.1">
    <property type="nucleotide sequence ID" value="NZ_BMYN01000003.1"/>
</dbReference>
<dbReference type="InterPro" id="IPR052028">
    <property type="entry name" value="HipA_Ser/Thr_kinase"/>
</dbReference>
<dbReference type="Pfam" id="PF07804">
    <property type="entry name" value="HipA_C"/>
    <property type="match status" value="1"/>
</dbReference>
<accession>A0A1I3SA54</accession>
<keyword evidence="2" id="KW-0808">Transferase</keyword>
<dbReference type="GO" id="GO:0005829">
    <property type="term" value="C:cytosol"/>
    <property type="evidence" value="ECO:0007669"/>
    <property type="project" value="TreeGrafter"/>
</dbReference>
<protein>
    <submittedName>
        <fullName evidence="6">Serine/threonine-protein kinase HipA</fullName>
    </submittedName>
</protein>
<evidence type="ECO:0000259" key="4">
    <source>
        <dbReference type="Pfam" id="PF07804"/>
    </source>
</evidence>
<keyword evidence="7" id="KW-1185">Reference proteome</keyword>
<feature type="domain" description="HipA N-terminal subdomain 1" evidence="5">
    <location>
        <begin position="11"/>
        <end position="116"/>
    </location>
</feature>
<dbReference type="InterPro" id="IPR012893">
    <property type="entry name" value="HipA-like_C"/>
</dbReference>
<sequence length="427" mass="48438">MTETPHARVLKLSLHNTTVGYLTGFRDGRSILTFSPEYQASSDRPTFSLITHPAFPKSSEVMASPWVRRQKLHPVLSNLLPEGALREFLAQALKIHPDNEFELLSWLGRDLPGALIATPVSPENVPVYVLETGGYVLETGGRPDVSTPRLQAAGNGFSLAGVQMKFSMQELDGRYQVAQTGELGGWIIKTPSTTHKHVPINEYTAMRLAELAGINIPEIRLVPMAQVEQLPQINLPNEEYAFAIKRFDRINDQRIHMEDFAQILTKYPHDKYQGGNYQQIARVLYSYSNDGLADVQQLARRLLVNLLLANGDAHLKNWSVVYPDRVNPRLSPAYDIVTTSVYMENEHEFALNLGRAKDWYHADMAQFQSWAEKSNIPWRAIQPHLLDVLDKARAEWPKVLRTLPMATNHKQALTNHWQRLHPDFRIG</sequence>
<feature type="domain" description="HipA-like C-terminal" evidence="4">
    <location>
        <begin position="157"/>
        <end position="396"/>
    </location>
</feature>
<name>A0A1I3SA54_9GAMM</name>
<reference evidence="6 7" key="1">
    <citation type="submission" date="2016-10" db="EMBL/GenBank/DDBJ databases">
        <authorList>
            <person name="de Groot N.N."/>
        </authorList>
    </citation>
    <scope>NUCLEOTIDE SEQUENCE [LARGE SCALE GENOMIC DNA]</scope>
    <source>
        <strain evidence="6 7">IBRC-M 10445</strain>
    </source>
</reference>
<evidence type="ECO:0000259" key="5">
    <source>
        <dbReference type="Pfam" id="PF13657"/>
    </source>
</evidence>
<evidence type="ECO:0000256" key="3">
    <source>
        <dbReference type="ARBA" id="ARBA00022777"/>
    </source>
</evidence>
<dbReference type="AlphaFoldDB" id="A0A1I3SA54"/>
<dbReference type="Proteomes" id="UP000199445">
    <property type="component" value="Unassembled WGS sequence"/>
</dbReference>